<keyword evidence="11" id="KW-0769">Symport</keyword>
<evidence type="ECO:0000256" key="4">
    <source>
        <dbReference type="ARBA" id="ARBA00022553"/>
    </source>
</evidence>
<dbReference type="EMBL" id="CAJRST010014446">
    <property type="protein sequence ID" value="CAG5929621.1"/>
    <property type="molecule type" value="Genomic_DNA"/>
</dbReference>
<name>A0A8S4B539_9TELE</name>
<keyword evidence="8 11" id="KW-1133">Transmembrane helix</keyword>
<dbReference type="GO" id="GO:0005886">
    <property type="term" value="C:plasma membrane"/>
    <property type="evidence" value="ECO:0007669"/>
    <property type="project" value="UniProtKB-SubCell"/>
</dbReference>
<evidence type="ECO:0000256" key="12">
    <source>
        <dbReference type="SAM" id="MobiDB-lite"/>
    </source>
</evidence>
<keyword evidence="2 11" id="KW-0813">Transport</keyword>
<dbReference type="OrthoDB" id="5877963at2759"/>
<dbReference type="InterPro" id="IPR001991">
    <property type="entry name" value="Na-dicarboxylate_symporter"/>
</dbReference>
<comment type="caution">
    <text evidence="11">Lacks conserved residue(s) required for the propagation of feature annotation.</text>
</comment>
<feature type="region of interest" description="Disordered" evidence="12">
    <location>
        <begin position="1"/>
        <end position="103"/>
    </location>
</feature>
<keyword evidence="4" id="KW-0597">Phosphoprotein</keyword>
<keyword evidence="10 11" id="KW-0472">Membrane</keyword>
<evidence type="ECO:0000313" key="13">
    <source>
        <dbReference type="EMBL" id="CAG5929621.1"/>
    </source>
</evidence>
<comment type="caution">
    <text evidence="13">The sequence shown here is derived from an EMBL/GenBank/DDBJ whole genome shotgun (WGS) entry which is preliminary data.</text>
</comment>
<evidence type="ECO:0000256" key="5">
    <source>
        <dbReference type="ARBA" id="ARBA00022692"/>
    </source>
</evidence>
<evidence type="ECO:0000256" key="10">
    <source>
        <dbReference type="ARBA" id="ARBA00023136"/>
    </source>
</evidence>
<organism evidence="13 14">
    <name type="scientific">Menidia menidia</name>
    <name type="common">Atlantic silverside</name>
    <dbReference type="NCBI Taxonomy" id="238744"/>
    <lineage>
        <taxon>Eukaryota</taxon>
        <taxon>Metazoa</taxon>
        <taxon>Chordata</taxon>
        <taxon>Craniata</taxon>
        <taxon>Vertebrata</taxon>
        <taxon>Euteleostomi</taxon>
        <taxon>Actinopterygii</taxon>
        <taxon>Neopterygii</taxon>
        <taxon>Teleostei</taxon>
        <taxon>Neoteleostei</taxon>
        <taxon>Acanthomorphata</taxon>
        <taxon>Ovalentaria</taxon>
        <taxon>Atherinomorphae</taxon>
        <taxon>Atheriniformes</taxon>
        <taxon>Atherinopsidae</taxon>
        <taxon>Menidiinae</taxon>
        <taxon>Menidia</taxon>
    </lineage>
</organism>
<accession>A0A8S4B539</accession>
<dbReference type="Proteomes" id="UP000677803">
    <property type="component" value="Unassembled WGS sequence"/>
</dbReference>
<dbReference type="GO" id="GO:0046872">
    <property type="term" value="F:metal ion binding"/>
    <property type="evidence" value="ECO:0007669"/>
    <property type="project" value="UniProtKB-KW"/>
</dbReference>
<feature type="compositionally biased region" description="Basic and acidic residues" evidence="12">
    <location>
        <begin position="71"/>
        <end position="85"/>
    </location>
</feature>
<sequence>MADDGVKNEAPAPPEGESEGNTGVPNQTLSKRQMKKLLKQQKWEEERDLRKQRRKDRKQQRRQQRQSLQERGGEGPDGQSHRGGEGPDGQSARKRPRREATPSPLRLVVDCSFNSLMHLKFYLTSLGGPLKQSMDEKDKGWLNWKNITKDYKIVGAYTDGINVLGLIVFCVAFGLVIGKMGEKGRILLEFFDALNEATMKLVQIIIYMPVGILFLIAAKIIEVEDWEIFRKMGLYMVTVLSGLAIHATICLPLIFFIVVRKNPYTFTLGMAQALVTALMISSSSATLPVTFRCAEENNGIDKRITRFVLPVGATINMDGTALYEAYHSNSCKYWSSGSP</sequence>
<evidence type="ECO:0000256" key="9">
    <source>
        <dbReference type="ARBA" id="ARBA00023053"/>
    </source>
</evidence>
<comment type="similarity">
    <text evidence="11">Belongs to the dicarboxylate/amino acid:cation symporter (DAACS) (TC 2.A.23) family.</text>
</comment>
<dbReference type="InterPro" id="IPR036458">
    <property type="entry name" value="Na:dicarbo_symporter_sf"/>
</dbReference>
<evidence type="ECO:0000256" key="11">
    <source>
        <dbReference type="RuleBase" id="RU361216"/>
    </source>
</evidence>
<evidence type="ECO:0000256" key="1">
    <source>
        <dbReference type="ARBA" id="ARBA00004651"/>
    </source>
</evidence>
<dbReference type="PANTHER" id="PTHR11958:SF109">
    <property type="entry name" value="EXCITATORY AMINO ACID TRANSPORTER 3"/>
    <property type="match status" value="1"/>
</dbReference>
<dbReference type="GO" id="GO:0015501">
    <property type="term" value="F:glutamate:sodium symporter activity"/>
    <property type="evidence" value="ECO:0007669"/>
    <property type="project" value="TreeGrafter"/>
</dbReference>
<gene>
    <name evidence="13" type="ORF">MMEN_LOCUS13244</name>
</gene>
<keyword evidence="6" id="KW-0479">Metal-binding</keyword>
<feature type="compositionally biased region" description="Basic residues" evidence="12">
    <location>
        <begin position="50"/>
        <end position="64"/>
    </location>
</feature>
<dbReference type="PRINTS" id="PR00173">
    <property type="entry name" value="EDTRNSPORT"/>
</dbReference>
<dbReference type="AlphaFoldDB" id="A0A8S4B539"/>
<dbReference type="GO" id="GO:0005313">
    <property type="term" value="F:L-glutamate transmembrane transporter activity"/>
    <property type="evidence" value="ECO:0007669"/>
    <property type="project" value="TreeGrafter"/>
</dbReference>
<dbReference type="Pfam" id="PF00375">
    <property type="entry name" value="SDF"/>
    <property type="match status" value="1"/>
</dbReference>
<evidence type="ECO:0000256" key="2">
    <source>
        <dbReference type="ARBA" id="ARBA00022448"/>
    </source>
</evidence>
<keyword evidence="3" id="KW-1003">Cell membrane</keyword>
<evidence type="ECO:0000256" key="7">
    <source>
        <dbReference type="ARBA" id="ARBA00022970"/>
    </source>
</evidence>
<evidence type="ECO:0000256" key="6">
    <source>
        <dbReference type="ARBA" id="ARBA00022723"/>
    </source>
</evidence>
<keyword evidence="5 11" id="KW-0812">Transmembrane</keyword>
<evidence type="ECO:0000313" key="14">
    <source>
        <dbReference type="Proteomes" id="UP000677803"/>
    </source>
</evidence>
<evidence type="ECO:0000256" key="3">
    <source>
        <dbReference type="ARBA" id="ARBA00022475"/>
    </source>
</evidence>
<dbReference type="InterPro" id="IPR050746">
    <property type="entry name" value="DAACS"/>
</dbReference>
<dbReference type="Gene3D" id="1.10.3860.10">
    <property type="entry name" value="Sodium:dicarboxylate symporter"/>
    <property type="match status" value="1"/>
</dbReference>
<feature type="transmembrane region" description="Helical" evidence="11">
    <location>
        <begin position="201"/>
        <end position="221"/>
    </location>
</feature>
<dbReference type="GO" id="GO:0033229">
    <property type="term" value="F:cysteine transmembrane transporter activity"/>
    <property type="evidence" value="ECO:0007669"/>
    <property type="project" value="TreeGrafter"/>
</dbReference>
<dbReference type="SUPFAM" id="SSF118215">
    <property type="entry name" value="Proton glutamate symport protein"/>
    <property type="match status" value="1"/>
</dbReference>
<feature type="transmembrane region" description="Helical" evidence="11">
    <location>
        <begin position="233"/>
        <end position="258"/>
    </location>
</feature>
<keyword evidence="7" id="KW-0029">Amino-acid transport</keyword>
<evidence type="ECO:0000256" key="8">
    <source>
        <dbReference type="ARBA" id="ARBA00022989"/>
    </source>
</evidence>
<reference evidence="13" key="1">
    <citation type="submission" date="2021-05" db="EMBL/GenBank/DDBJ databases">
        <authorList>
            <person name="Tigano A."/>
        </authorList>
    </citation>
    <scope>NUCLEOTIDE SEQUENCE</scope>
</reference>
<keyword evidence="14" id="KW-1185">Reference proteome</keyword>
<comment type="subcellular location">
    <subcellularLocation>
        <location evidence="1">Cell membrane</location>
        <topology evidence="1">Multi-pass membrane protein</topology>
    </subcellularLocation>
    <subcellularLocation>
        <location evidence="11">Membrane</location>
        <topology evidence="11">Multi-pass membrane protein</topology>
    </subcellularLocation>
</comment>
<feature type="transmembrane region" description="Helical" evidence="11">
    <location>
        <begin position="161"/>
        <end position="181"/>
    </location>
</feature>
<proteinExistence type="inferred from homology"/>
<keyword evidence="9" id="KW-0915">Sodium</keyword>
<protein>
    <recommendedName>
        <fullName evidence="11">Amino acid transporter</fullName>
    </recommendedName>
</protein>
<feature type="transmembrane region" description="Helical" evidence="11">
    <location>
        <begin position="264"/>
        <end position="282"/>
    </location>
</feature>
<dbReference type="PANTHER" id="PTHR11958">
    <property type="entry name" value="SODIUM/DICARBOXYLATE SYMPORTER-RELATED"/>
    <property type="match status" value="1"/>
</dbReference>